<accession>A0A485K8I0</accession>
<sequence length="365" mass="41517">MEDEKRAHEAQRQRRYRAAKKSEVKQLETEIRYLEVKLAAQLQLSRGPTNRKAMSGETTNPFAMATLVLDKNNKTLRSQVERHTILVQLLSKWVASQESPPQELTRHPSWLETTLLAHPDARREGYKWLSEKVYHTASAAFTRPTSASALKGTSINDAFHFRLHTAVDDPTAIVATEIQIQSIFLGDLHTVAHTLYQMSDKMIVSNLSVNACEVVERVDAQLAYYYAFDPLCGTHTRRILRIIEEDDRIVIAFPAIAHDELYPMAPGERRSHGFACTIFDRVTDSITMGRHIYLRCIPFTSQGPVSLEDLGRMCLPMNEAVSHRAAYVEQIRTAVETNYIQGFQTFLHSMRERIAAHHAPTHPRA</sequence>
<proteinExistence type="predicted"/>
<evidence type="ECO:0000256" key="1">
    <source>
        <dbReference type="SAM" id="MobiDB-lite"/>
    </source>
</evidence>
<dbReference type="EMBL" id="CAADRA010000047">
    <property type="protein sequence ID" value="VFT78001.1"/>
    <property type="molecule type" value="Genomic_DNA"/>
</dbReference>
<gene>
    <name evidence="3" type="primary">Aste57867_777</name>
    <name evidence="2" type="ORF">As57867_000776</name>
    <name evidence="3" type="ORF">ASTE57867_777</name>
</gene>
<evidence type="ECO:0000313" key="2">
    <source>
        <dbReference type="EMBL" id="KAF0719810.1"/>
    </source>
</evidence>
<reference evidence="3 4" key="1">
    <citation type="submission" date="2019-03" db="EMBL/GenBank/DDBJ databases">
        <authorList>
            <person name="Gaulin E."/>
            <person name="Dumas B."/>
        </authorList>
    </citation>
    <scope>NUCLEOTIDE SEQUENCE [LARGE SCALE GENOMIC DNA]</scope>
    <source>
        <strain evidence="3">CBS 568.67</strain>
    </source>
</reference>
<feature type="region of interest" description="Disordered" evidence="1">
    <location>
        <begin position="1"/>
        <end position="21"/>
    </location>
</feature>
<evidence type="ECO:0000313" key="4">
    <source>
        <dbReference type="Proteomes" id="UP000332933"/>
    </source>
</evidence>
<organism evidence="3 4">
    <name type="scientific">Aphanomyces stellatus</name>
    <dbReference type="NCBI Taxonomy" id="120398"/>
    <lineage>
        <taxon>Eukaryota</taxon>
        <taxon>Sar</taxon>
        <taxon>Stramenopiles</taxon>
        <taxon>Oomycota</taxon>
        <taxon>Saprolegniomycetes</taxon>
        <taxon>Saprolegniales</taxon>
        <taxon>Verrucalvaceae</taxon>
        <taxon>Aphanomyces</taxon>
    </lineage>
</organism>
<dbReference type="AlphaFoldDB" id="A0A485K8I0"/>
<dbReference type="EMBL" id="VJMH01000047">
    <property type="protein sequence ID" value="KAF0719810.1"/>
    <property type="molecule type" value="Genomic_DNA"/>
</dbReference>
<name>A0A485K8I0_9STRA</name>
<feature type="compositionally biased region" description="Basic and acidic residues" evidence="1">
    <location>
        <begin position="1"/>
        <end position="12"/>
    </location>
</feature>
<dbReference type="OrthoDB" id="80149at2759"/>
<protein>
    <submittedName>
        <fullName evidence="3">Aste57867_777 protein</fullName>
    </submittedName>
</protein>
<evidence type="ECO:0000313" key="3">
    <source>
        <dbReference type="EMBL" id="VFT78001.1"/>
    </source>
</evidence>
<reference evidence="2" key="2">
    <citation type="submission" date="2019-06" db="EMBL/GenBank/DDBJ databases">
        <title>Genomics analysis of Aphanomyces spp. identifies a new class of oomycete effector associated with host adaptation.</title>
        <authorList>
            <person name="Gaulin E."/>
        </authorList>
    </citation>
    <scope>NUCLEOTIDE SEQUENCE</scope>
    <source>
        <strain evidence="2">CBS 578.67</strain>
    </source>
</reference>
<dbReference type="Proteomes" id="UP000332933">
    <property type="component" value="Unassembled WGS sequence"/>
</dbReference>
<keyword evidence="4" id="KW-1185">Reference proteome</keyword>